<dbReference type="RefSeq" id="XP_009544219.1">
    <property type="nucleotide sequence ID" value="XM_009545924.1"/>
</dbReference>
<sequence length="95" mass="10391">MKLSFSTPCCRFTVFCSAFAHVWRFTCLSHHWVFSISSVFAFSQSLAPIPAPFHFYGLSVDPAFNVTCLPSILTTSAAQLPADVLMTTPTVALLS</sequence>
<accession>W4KFR0</accession>
<keyword evidence="2" id="KW-1185">Reference proteome</keyword>
<dbReference type="GeneID" id="20673303"/>
<dbReference type="AlphaFoldDB" id="W4KFR0"/>
<organism evidence="1 2">
    <name type="scientific">Heterobasidion irregulare (strain TC 32-1)</name>
    <dbReference type="NCBI Taxonomy" id="747525"/>
    <lineage>
        <taxon>Eukaryota</taxon>
        <taxon>Fungi</taxon>
        <taxon>Dikarya</taxon>
        <taxon>Basidiomycota</taxon>
        <taxon>Agaricomycotina</taxon>
        <taxon>Agaricomycetes</taxon>
        <taxon>Russulales</taxon>
        <taxon>Bondarzewiaceae</taxon>
        <taxon>Heterobasidion</taxon>
        <taxon>Heterobasidion annosum species complex</taxon>
    </lineage>
</organism>
<dbReference type="InParanoid" id="W4KFR0"/>
<evidence type="ECO:0000313" key="2">
    <source>
        <dbReference type="Proteomes" id="UP000030671"/>
    </source>
</evidence>
<proteinExistence type="predicted"/>
<gene>
    <name evidence="1" type="ORF">HETIRDRAFT_416250</name>
</gene>
<evidence type="ECO:0000313" key="1">
    <source>
        <dbReference type="EMBL" id="ETW84564.1"/>
    </source>
</evidence>
<name>W4KFR0_HETIT</name>
<dbReference type="KEGG" id="hir:HETIRDRAFT_416250"/>
<protein>
    <submittedName>
        <fullName evidence="1">Uncharacterized protein</fullName>
    </submittedName>
</protein>
<reference evidence="1 2" key="1">
    <citation type="journal article" date="2012" name="New Phytol.">
        <title>Insight into trade-off between wood decay and parasitism from the genome of a fungal forest pathogen.</title>
        <authorList>
            <person name="Olson A."/>
            <person name="Aerts A."/>
            <person name="Asiegbu F."/>
            <person name="Belbahri L."/>
            <person name="Bouzid O."/>
            <person name="Broberg A."/>
            <person name="Canback B."/>
            <person name="Coutinho P.M."/>
            <person name="Cullen D."/>
            <person name="Dalman K."/>
            <person name="Deflorio G."/>
            <person name="van Diepen L.T."/>
            <person name="Dunand C."/>
            <person name="Duplessis S."/>
            <person name="Durling M."/>
            <person name="Gonthier P."/>
            <person name="Grimwood J."/>
            <person name="Fossdal C.G."/>
            <person name="Hansson D."/>
            <person name="Henrissat B."/>
            <person name="Hietala A."/>
            <person name="Himmelstrand K."/>
            <person name="Hoffmeister D."/>
            <person name="Hogberg N."/>
            <person name="James T.Y."/>
            <person name="Karlsson M."/>
            <person name="Kohler A."/>
            <person name="Kues U."/>
            <person name="Lee Y.H."/>
            <person name="Lin Y.C."/>
            <person name="Lind M."/>
            <person name="Lindquist E."/>
            <person name="Lombard V."/>
            <person name="Lucas S."/>
            <person name="Lunden K."/>
            <person name="Morin E."/>
            <person name="Murat C."/>
            <person name="Park J."/>
            <person name="Raffaello T."/>
            <person name="Rouze P."/>
            <person name="Salamov A."/>
            <person name="Schmutz J."/>
            <person name="Solheim H."/>
            <person name="Stahlberg J."/>
            <person name="Velez H."/>
            <person name="de Vries R.P."/>
            <person name="Wiebenga A."/>
            <person name="Woodward S."/>
            <person name="Yakovlev I."/>
            <person name="Garbelotto M."/>
            <person name="Martin F."/>
            <person name="Grigoriev I.V."/>
            <person name="Stenlid J."/>
        </authorList>
    </citation>
    <scope>NUCLEOTIDE SEQUENCE [LARGE SCALE GENOMIC DNA]</scope>
    <source>
        <strain evidence="1 2">TC 32-1</strain>
    </source>
</reference>
<dbReference type="Proteomes" id="UP000030671">
    <property type="component" value="Unassembled WGS sequence"/>
</dbReference>
<dbReference type="EMBL" id="KI925456">
    <property type="protein sequence ID" value="ETW84564.1"/>
    <property type="molecule type" value="Genomic_DNA"/>
</dbReference>
<dbReference type="HOGENOM" id="CLU_2373051_0_0_1"/>